<dbReference type="GO" id="GO:0004672">
    <property type="term" value="F:protein kinase activity"/>
    <property type="evidence" value="ECO:0007669"/>
    <property type="project" value="InterPro"/>
</dbReference>
<evidence type="ECO:0000313" key="2">
    <source>
        <dbReference type="WBParaSite" id="ECPE_0000800501-mRNA-1"/>
    </source>
</evidence>
<dbReference type="Pfam" id="PF07714">
    <property type="entry name" value="PK_Tyr_Ser-Thr"/>
    <property type="match status" value="1"/>
</dbReference>
<dbReference type="SUPFAM" id="SSF56112">
    <property type="entry name" value="Protein kinase-like (PK-like)"/>
    <property type="match status" value="1"/>
</dbReference>
<accession>A0A183ALZ9</accession>
<dbReference type="Gene3D" id="1.10.510.10">
    <property type="entry name" value="Transferase(Phosphotransferase) domain 1"/>
    <property type="match status" value="1"/>
</dbReference>
<dbReference type="InterPro" id="IPR001245">
    <property type="entry name" value="Ser-Thr/Tyr_kinase_cat_dom"/>
</dbReference>
<feature type="domain" description="Serine-threonine/tyrosine-protein kinase catalytic" evidence="1">
    <location>
        <begin position="2"/>
        <end position="92"/>
    </location>
</feature>
<dbReference type="WBParaSite" id="ECPE_0000800501-mRNA-1">
    <property type="protein sequence ID" value="ECPE_0000800501-mRNA-1"/>
    <property type="gene ID" value="ECPE_0000800501"/>
</dbReference>
<evidence type="ECO:0000259" key="1">
    <source>
        <dbReference type="Pfam" id="PF07714"/>
    </source>
</evidence>
<name>A0A183ALZ9_9TREM</name>
<protein>
    <submittedName>
        <fullName evidence="2">Pkinase_Tyr domain-containing protein</fullName>
    </submittedName>
</protein>
<sequence length="299" mass="33978">LYQKLHIKHEKLWRSFPLHVLRHIAHAMDYLHSRTHPIVVRHLTSRNVFLEPKVVLSLTDYSNADCNYQHPGYVPIPSHSIKYIAPELLLDVMKTWNAEDARVTQTSNPDAFDTDLDPHWAGCSDKIQLYRITDLDRISRSSTDCPLHSGSYSQIDQHPSFDLPVDRSRTGSFCEAQISGPQTRGRRRTQSFIVGLDTLMNHLCHSSEFPTSNSGTNSFKWPNSDKSNLQNYSLLLHSDPVDAPNSSLQVPALGRTGKPSSTGTINLVQRRRKRKMKQRGTFFIHQTMFDASTDVFALG</sequence>
<dbReference type="InterPro" id="IPR011009">
    <property type="entry name" value="Kinase-like_dom_sf"/>
</dbReference>
<reference evidence="2" key="1">
    <citation type="submission" date="2016-06" db="UniProtKB">
        <authorList>
            <consortium name="WormBaseParasite"/>
        </authorList>
    </citation>
    <scope>IDENTIFICATION</scope>
</reference>
<organism evidence="2">
    <name type="scientific">Echinostoma caproni</name>
    <dbReference type="NCBI Taxonomy" id="27848"/>
    <lineage>
        <taxon>Eukaryota</taxon>
        <taxon>Metazoa</taxon>
        <taxon>Spiralia</taxon>
        <taxon>Lophotrochozoa</taxon>
        <taxon>Platyhelminthes</taxon>
        <taxon>Trematoda</taxon>
        <taxon>Digenea</taxon>
        <taxon>Plagiorchiida</taxon>
        <taxon>Echinostomata</taxon>
        <taxon>Echinostomatoidea</taxon>
        <taxon>Echinostomatidae</taxon>
        <taxon>Echinostoma</taxon>
    </lineage>
</organism>
<proteinExistence type="predicted"/>
<dbReference type="AlphaFoldDB" id="A0A183ALZ9"/>